<dbReference type="Pfam" id="PF00534">
    <property type="entry name" value="Glycos_transf_1"/>
    <property type="match status" value="1"/>
</dbReference>
<evidence type="ECO:0000313" key="6">
    <source>
        <dbReference type="Proteomes" id="UP000584374"/>
    </source>
</evidence>
<dbReference type="InterPro" id="IPR050194">
    <property type="entry name" value="Glycosyltransferase_grp1"/>
</dbReference>
<dbReference type="PANTHER" id="PTHR45947">
    <property type="entry name" value="SULFOQUINOVOSYL TRANSFERASE SQD2"/>
    <property type="match status" value="1"/>
</dbReference>
<accession>A0A840Q5U7</accession>
<feature type="domain" description="Glycosyl transferase family 1" evidence="3">
    <location>
        <begin position="210"/>
        <end position="369"/>
    </location>
</feature>
<proteinExistence type="predicted"/>
<dbReference type="EMBL" id="JACHIW010000001">
    <property type="protein sequence ID" value="MBB5153755.1"/>
    <property type="molecule type" value="Genomic_DNA"/>
</dbReference>
<sequence length="410" mass="45746">MTSQPFSRRPLRIVVGATTYPPDVNGAANFGHRLATGLSERGHDVHVVCHSTDRQARIEVEDGVTVHRVPSYGSPFHPSIRGILPWQAAQADRLVAEIQPDVVHVQSHFFICRGLINAARRRNIGLVATNHFMPENIFGYFKVPRFLQHAAGRVLWRNLVKHYREAQLVTAPTPRAVQLLQDNGFLDLALPVSCGIDVERYRRRARRYRKQHPDPATRTVLFVGRLDEEKHIDDLLRAMALLRTEAPTRLEIVGDGSKRAAYEHLAAQLGIADRVHFHGYLSDDEVLEAYARADLFCMPSIAELQSLATMEAMSAGTPVVLANAMALPHLVQPGQNGWLFPPRDVHALASAIDDVIGDRATIDRMGAASERLVSRHDIGEILGRFEAIYHHVTDPESTVELDEIRTELAS</sequence>
<feature type="domain" description="Glycosyltransferase subfamily 4-like N-terminal" evidence="4">
    <location>
        <begin position="24"/>
        <end position="200"/>
    </location>
</feature>
<dbReference type="Gene3D" id="3.40.50.2000">
    <property type="entry name" value="Glycogen Phosphorylase B"/>
    <property type="match status" value="2"/>
</dbReference>
<dbReference type="InterPro" id="IPR028098">
    <property type="entry name" value="Glyco_trans_4-like_N"/>
</dbReference>
<dbReference type="GO" id="GO:0016758">
    <property type="term" value="F:hexosyltransferase activity"/>
    <property type="evidence" value="ECO:0007669"/>
    <property type="project" value="TreeGrafter"/>
</dbReference>
<keyword evidence="1" id="KW-0328">Glycosyltransferase</keyword>
<reference evidence="5 6" key="1">
    <citation type="submission" date="2020-08" db="EMBL/GenBank/DDBJ databases">
        <title>Sequencing the genomes of 1000 actinobacteria strains.</title>
        <authorList>
            <person name="Klenk H.-P."/>
        </authorList>
    </citation>
    <scope>NUCLEOTIDE SEQUENCE [LARGE SCALE GENOMIC DNA]</scope>
    <source>
        <strain evidence="5 6">DSM 45584</strain>
    </source>
</reference>
<dbReference type="GO" id="GO:1901137">
    <property type="term" value="P:carbohydrate derivative biosynthetic process"/>
    <property type="evidence" value="ECO:0007669"/>
    <property type="project" value="UniProtKB-ARBA"/>
</dbReference>
<dbReference type="InterPro" id="IPR001296">
    <property type="entry name" value="Glyco_trans_1"/>
</dbReference>
<dbReference type="AlphaFoldDB" id="A0A840Q5U7"/>
<dbReference type="SUPFAM" id="SSF53756">
    <property type="entry name" value="UDP-Glycosyltransferase/glycogen phosphorylase"/>
    <property type="match status" value="1"/>
</dbReference>
<dbReference type="RefSeq" id="WP_184724976.1">
    <property type="nucleotide sequence ID" value="NZ_JACHIW010000001.1"/>
</dbReference>
<evidence type="ECO:0000259" key="4">
    <source>
        <dbReference type="Pfam" id="PF13439"/>
    </source>
</evidence>
<keyword evidence="2 5" id="KW-0808">Transferase</keyword>
<evidence type="ECO:0000256" key="1">
    <source>
        <dbReference type="ARBA" id="ARBA00022676"/>
    </source>
</evidence>
<gene>
    <name evidence="5" type="ORF">BJ970_001289</name>
</gene>
<organism evidence="5 6">
    <name type="scientific">Saccharopolyspora phatthalungensis</name>
    <dbReference type="NCBI Taxonomy" id="664693"/>
    <lineage>
        <taxon>Bacteria</taxon>
        <taxon>Bacillati</taxon>
        <taxon>Actinomycetota</taxon>
        <taxon>Actinomycetes</taxon>
        <taxon>Pseudonocardiales</taxon>
        <taxon>Pseudonocardiaceae</taxon>
        <taxon>Saccharopolyspora</taxon>
    </lineage>
</organism>
<dbReference type="Pfam" id="PF13439">
    <property type="entry name" value="Glyco_transf_4"/>
    <property type="match status" value="1"/>
</dbReference>
<keyword evidence="6" id="KW-1185">Reference proteome</keyword>
<protein>
    <submittedName>
        <fullName evidence="5">Glycosyltransferase involved in cell wall biosynthesis</fullName>
    </submittedName>
</protein>
<dbReference type="PANTHER" id="PTHR45947:SF3">
    <property type="entry name" value="SULFOQUINOVOSYL TRANSFERASE SQD2"/>
    <property type="match status" value="1"/>
</dbReference>
<evidence type="ECO:0000256" key="2">
    <source>
        <dbReference type="ARBA" id="ARBA00022679"/>
    </source>
</evidence>
<evidence type="ECO:0000313" key="5">
    <source>
        <dbReference type="EMBL" id="MBB5153755.1"/>
    </source>
</evidence>
<evidence type="ECO:0000259" key="3">
    <source>
        <dbReference type="Pfam" id="PF00534"/>
    </source>
</evidence>
<comment type="caution">
    <text evidence="5">The sequence shown here is derived from an EMBL/GenBank/DDBJ whole genome shotgun (WGS) entry which is preliminary data.</text>
</comment>
<dbReference type="Proteomes" id="UP000584374">
    <property type="component" value="Unassembled WGS sequence"/>
</dbReference>
<name>A0A840Q5U7_9PSEU</name>